<gene>
    <name evidence="1" type="ORF">SAMN05421630_103548</name>
</gene>
<organism evidence="1 2">
    <name type="scientific">Prauserella marina</name>
    <dbReference type="NCBI Taxonomy" id="530584"/>
    <lineage>
        <taxon>Bacteria</taxon>
        <taxon>Bacillati</taxon>
        <taxon>Actinomycetota</taxon>
        <taxon>Actinomycetes</taxon>
        <taxon>Pseudonocardiales</taxon>
        <taxon>Pseudonocardiaceae</taxon>
        <taxon>Prauserella</taxon>
    </lineage>
</organism>
<reference evidence="1 2" key="1">
    <citation type="submission" date="2016-10" db="EMBL/GenBank/DDBJ databases">
        <authorList>
            <person name="de Groot N.N."/>
        </authorList>
    </citation>
    <scope>NUCLEOTIDE SEQUENCE [LARGE SCALE GENOMIC DNA]</scope>
    <source>
        <strain evidence="1 2">CGMCC 4.5506</strain>
    </source>
</reference>
<name>A0A1G6PB05_9PSEU</name>
<evidence type="ECO:0000313" key="1">
    <source>
        <dbReference type="EMBL" id="SDC76764.1"/>
    </source>
</evidence>
<dbReference type="Proteomes" id="UP000199494">
    <property type="component" value="Unassembled WGS sequence"/>
</dbReference>
<accession>A0A1G6PB05</accession>
<evidence type="ECO:0000313" key="2">
    <source>
        <dbReference type="Proteomes" id="UP000199494"/>
    </source>
</evidence>
<dbReference type="EMBL" id="FMZE01000003">
    <property type="protein sequence ID" value="SDC76764.1"/>
    <property type="molecule type" value="Genomic_DNA"/>
</dbReference>
<proteinExistence type="predicted"/>
<dbReference type="AlphaFoldDB" id="A0A1G6PB05"/>
<dbReference type="STRING" id="530584.SAMN05421630_103548"/>
<keyword evidence="2" id="KW-1185">Reference proteome</keyword>
<sequence length="286" mass="31747">MLGALLILVTACAPGRSGTAIPDGDAAAAYVSDKFKATLERLSDDLGETEPRRSTHRSFTRIDEKKADSTITAIQVGSPPSRLYKNHSNRDSSDYRDYFHPAGSDVEYTYLGPVYKTLAPTPWVSQPYTSGGYDICFWGGYTMVCRMLDTISSSLKNGHAAKQAKSFQDGSIELTAEVTLREFLKQRVVILPDWILAQITEEMQNGIIETKVRLDPEGKLKEIRMNGLIEADGHEFEVKEHYQVLDPPTEEDLPKVPPKDQVTALTTDAEIDDYYNRMGEITSSGG</sequence>
<protein>
    <submittedName>
        <fullName evidence="1">Uncharacterized protein</fullName>
    </submittedName>
</protein>